<dbReference type="EC" id="2.3.2.27" evidence="1"/>
<dbReference type="Proteomes" id="UP000729357">
    <property type="component" value="Unassembled WGS sequence"/>
</dbReference>
<reference evidence="3" key="2">
    <citation type="submission" date="2021-08" db="EMBL/GenBank/DDBJ databases">
        <authorList>
            <person name="Gostincar C."/>
            <person name="Sun X."/>
            <person name="Song Z."/>
            <person name="Gunde-Cimerman N."/>
        </authorList>
    </citation>
    <scope>NUCLEOTIDE SEQUENCE</scope>
    <source>
        <strain evidence="3">EXF-9298</strain>
    </source>
</reference>
<comment type="pathway">
    <text evidence="1">Protein modification; protein ubiquitination.</text>
</comment>
<keyword evidence="4" id="KW-1185">Reference proteome</keyword>
<dbReference type="GO" id="GO:1990116">
    <property type="term" value="P:ribosome-associated ubiquitin-dependent protein catabolic process"/>
    <property type="evidence" value="ECO:0007669"/>
    <property type="project" value="UniProtKB-UniRule"/>
</dbReference>
<comment type="subunit">
    <text evidence="1">Component of the ribosome quality control complex (RQC).</text>
</comment>
<dbReference type="GO" id="GO:0072344">
    <property type="term" value="P:rescue of stalled ribosome"/>
    <property type="evidence" value="ECO:0007669"/>
    <property type="project" value="UniProtKB-UniRule"/>
</dbReference>
<keyword evidence="1" id="KW-0863">Zinc-finger</keyword>
<comment type="similarity">
    <text evidence="1">Belongs to the LTN1 family.</text>
</comment>
<keyword evidence="1" id="KW-0479">Metal-binding</keyword>
<evidence type="ECO:0000256" key="1">
    <source>
        <dbReference type="RuleBase" id="RU367090"/>
    </source>
</evidence>
<dbReference type="PANTHER" id="PTHR12389:SF0">
    <property type="entry name" value="E3 UBIQUITIN-PROTEIN LIGASE LISTERIN"/>
    <property type="match status" value="1"/>
</dbReference>
<organism evidence="3 4">
    <name type="scientific">Aureobasidium melanogenum</name>
    <name type="common">Aureobasidium pullulans var. melanogenum</name>
    <dbReference type="NCBI Taxonomy" id="46634"/>
    <lineage>
        <taxon>Eukaryota</taxon>
        <taxon>Fungi</taxon>
        <taxon>Dikarya</taxon>
        <taxon>Ascomycota</taxon>
        <taxon>Pezizomycotina</taxon>
        <taxon>Dothideomycetes</taxon>
        <taxon>Dothideomycetidae</taxon>
        <taxon>Dothideales</taxon>
        <taxon>Saccotheciaceae</taxon>
        <taxon>Aureobasidium</taxon>
    </lineage>
</organism>
<dbReference type="PANTHER" id="PTHR12389">
    <property type="entry name" value="ZINC FINGER PROTEIN 294"/>
    <property type="match status" value="1"/>
</dbReference>
<keyword evidence="1" id="KW-0862">Zinc</keyword>
<keyword evidence="1" id="KW-0833">Ubl conjugation pathway</keyword>
<comment type="caution">
    <text evidence="3">The sequence shown here is derived from an EMBL/GenBank/DDBJ whole genome shotgun (WGS) entry which is preliminary data.</text>
</comment>
<sequence length="123" mass="13122">MKKAFKPQASSARSFGGSGFGGGFGASGFGVSSSPLSWIGEPPDLSNISDPNVGVAFKNLTKKDSTTKAKALEELQQYVSAPDQQIEEAVLEAWVKLYPRLSIDSARRVRQLAHNVLGQIAVK</sequence>
<evidence type="ECO:0000313" key="3">
    <source>
        <dbReference type="EMBL" id="KAG9980067.1"/>
    </source>
</evidence>
<protein>
    <recommendedName>
        <fullName evidence="1">E3 ubiquitin-protein ligase listerin</fullName>
        <ecNumber evidence="1">2.3.2.27</ecNumber>
    </recommendedName>
    <alternativeName>
        <fullName evidence="1">RING-type E3 ubiquitin transferase listerin</fullName>
    </alternativeName>
</protein>
<evidence type="ECO:0000313" key="4">
    <source>
        <dbReference type="Proteomes" id="UP000729357"/>
    </source>
</evidence>
<comment type="function">
    <text evidence="1">E3 ubiquitin-protein ligase. Component of the ribosome quality control complex (RQC), a ribosome-associated complex that mediates ubiquitination and extraction of incompletely synthesized nascent chains for proteasomal degradation.</text>
</comment>
<evidence type="ECO:0000259" key="2">
    <source>
        <dbReference type="Pfam" id="PF22958"/>
    </source>
</evidence>
<feature type="non-terminal residue" evidence="3">
    <location>
        <position position="1"/>
    </location>
</feature>
<dbReference type="GO" id="GO:0043023">
    <property type="term" value="F:ribosomal large subunit binding"/>
    <property type="evidence" value="ECO:0007669"/>
    <property type="project" value="TreeGrafter"/>
</dbReference>
<dbReference type="InterPro" id="IPR054476">
    <property type="entry name" value="Ltn1_N"/>
</dbReference>
<dbReference type="EMBL" id="JAHFXS010001040">
    <property type="protein sequence ID" value="KAG9980067.1"/>
    <property type="molecule type" value="Genomic_DNA"/>
</dbReference>
<feature type="domain" description="E3 ubiquitin-protein ligase listerin N-terminal" evidence="2">
    <location>
        <begin position="49"/>
        <end position="121"/>
    </location>
</feature>
<dbReference type="GO" id="GO:0008270">
    <property type="term" value="F:zinc ion binding"/>
    <property type="evidence" value="ECO:0007669"/>
    <property type="project" value="UniProtKB-KW"/>
</dbReference>
<keyword evidence="1" id="KW-0808">Transferase</keyword>
<gene>
    <name evidence="3" type="ORF">KCU98_g8392</name>
</gene>
<proteinExistence type="inferred from homology"/>
<accession>A0A9P8JUZ4</accession>
<name>A0A9P8JUZ4_AURME</name>
<dbReference type="InterPro" id="IPR039795">
    <property type="entry name" value="LTN1/Rkr1"/>
</dbReference>
<dbReference type="GO" id="GO:0005829">
    <property type="term" value="C:cytosol"/>
    <property type="evidence" value="ECO:0007669"/>
    <property type="project" value="UniProtKB-UniRule"/>
</dbReference>
<reference evidence="3" key="1">
    <citation type="journal article" date="2021" name="J Fungi (Basel)">
        <title>Virulence traits and population genomics of the black yeast Aureobasidium melanogenum.</title>
        <authorList>
            <person name="Cernosa A."/>
            <person name="Sun X."/>
            <person name="Gostincar C."/>
            <person name="Fang C."/>
            <person name="Gunde-Cimerman N."/>
            <person name="Song Z."/>
        </authorList>
    </citation>
    <scope>NUCLEOTIDE SEQUENCE</scope>
    <source>
        <strain evidence="3">EXF-9298</strain>
    </source>
</reference>
<dbReference type="AlphaFoldDB" id="A0A9P8JUZ4"/>
<dbReference type="GO" id="GO:1990112">
    <property type="term" value="C:RQC complex"/>
    <property type="evidence" value="ECO:0007669"/>
    <property type="project" value="UniProtKB-UniRule"/>
</dbReference>
<dbReference type="GO" id="GO:0061630">
    <property type="term" value="F:ubiquitin protein ligase activity"/>
    <property type="evidence" value="ECO:0007669"/>
    <property type="project" value="UniProtKB-UniRule"/>
</dbReference>
<dbReference type="Pfam" id="PF22958">
    <property type="entry name" value="Ltn1_1st"/>
    <property type="match status" value="1"/>
</dbReference>
<comment type="catalytic activity">
    <reaction evidence="1">
        <text>S-ubiquitinyl-[E2 ubiquitin-conjugating enzyme]-L-cysteine + [acceptor protein]-L-lysine = [E2 ubiquitin-conjugating enzyme]-L-cysteine + N(6)-ubiquitinyl-[acceptor protein]-L-lysine.</text>
        <dbReference type="EC" id="2.3.2.27"/>
    </reaction>
</comment>